<dbReference type="EMBL" id="UINC01121413">
    <property type="protein sequence ID" value="SVC96557.1"/>
    <property type="molecule type" value="Genomic_DNA"/>
</dbReference>
<accession>A0A382RHD7</accession>
<protein>
    <submittedName>
        <fullName evidence="2">Uncharacterized protein</fullName>
    </submittedName>
</protein>
<organism evidence="2">
    <name type="scientific">marine metagenome</name>
    <dbReference type="NCBI Taxonomy" id="408172"/>
    <lineage>
        <taxon>unclassified sequences</taxon>
        <taxon>metagenomes</taxon>
        <taxon>ecological metagenomes</taxon>
    </lineage>
</organism>
<keyword evidence="1" id="KW-0812">Transmembrane</keyword>
<evidence type="ECO:0000256" key="1">
    <source>
        <dbReference type="SAM" id="Phobius"/>
    </source>
</evidence>
<reference evidence="2" key="1">
    <citation type="submission" date="2018-05" db="EMBL/GenBank/DDBJ databases">
        <authorList>
            <person name="Lanie J.A."/>
            <person name="Ng W.-L."/>
            <person name="Kazmierczak K.M."/>
            <person name="Andrzejewski T.M."/>
            <person name="Davidsen T.M."/>
            <person name="Wayne K.J."/>
            <person name="Tettelin H."/>
            <person name="Glass J.I."/>
            <person name="Rusch D."/>
            <person name="Podicherti R."/>
            <person name="Tsui H.-C.T."/>
            <person name="Winkler M.E."/>
        </authorList>
    </citation>
    <scope>NUCLEOTIDE SEQUENCE</scope>
</reference>
<proteinExistence type="predicted"/>
<keyword evidence="1" id="KW-1133">Transmembrane helix</keyword>
<keyword evidence="1" id="KW-0472">Membrane</keyword>
<gene>
    <name evidence="2" type="ORF">METZ01_LOCUS349411</name>
</gene>
<name>A0A382RHD7_9ZZZZ</name>
<evidence type="ECO:0000313" key="2">
    <source>
        <dbReference type="EMBL" id="SVC96557.1"/>
    </source>
</evidence>
<dbReference type="AlphaFoldDB" id="A0A382RHD7"/>
<feature type="non-terminal residue" evidence="2">
    <location>
        <position position="1"/>
    </location>
</feature>
<sequence>ERGRAQKEIVWVSHESGPSLFLGLEEISVNEPAAFVPLTRDTFIQAVGNVTLTSIDTEEIFSRRQCWKSLACFHSMFLSCQDFNARLSKADEFNRLRSKKVNDRRKLGEALGLLAKAFTRKQESPGLTSDDDTTVAAATLIGRRLGLTLRSPAKLPDGRTHPDPIAALAEASQIRVRKVLLKGDWWSEEPTPLLVFFEDDHRAVAILSKHGKPYLHDPTDGSITKVSEQLANRLEPVAFTFYRPLPDGPISPWKILRFSLEGTGPDLRRLGFFGALGGLLGLLPPHFIGMLVGTVIPEASEYQLLQLTAILLVVIVTSVFL</sequence>
<feature type="transmembrane region" description="Helical" evidence="1">
    <location>
        <begin position="270"/>
        <end position="296"/>
    </location>
</feature>
<feature type="transmembrane region" description="Helical" evidence="1">
    <location>
        <begin position="302"/>
        <end position="320"/>
    </location>
</feature>
<feature type="non-terminal residue" evidence="2">
    <location>
        <position position="321"/>
    </location>
</feature>